<organism evidence="4">
    <name type="scientific">Paraconexibacter sp. AEG42_29</name>
    <dbReference type="NCBI Taxonomy" id="2997339"/>
    <lineage>
        <taxon>Bacteria</taxon>
        <taxon>Bacillati</taxon>
        <taxon>Actinomycetota</taxon>
        <taxon>Thermoleophilia</taxon>
        <taxon>Solirubrobacterales</taxon>
        <taxon>Paraconexibacteraceae</taxon>
        <taxon>Paraconexibacter</taxon>
    </lineage>
</organism>
<dbReference type="InterPro" id="IPR029063">
    <property type="entry name" value="SAM-dependent_MTases_sf"/>
</dbReference>
<dbReference type="AlphaFoldDB" id="A0AAU7B1L9"/>
<dbReference type="KEGG" id="parq:DSM112329_04796"/>
<evidence type="ECO:0000256" key="3">
    <source>
        <dbReference type="ARBA" id="ARBA00022691"/>
    </source>
</evidence>
<keyword evidence="1 4" id="KW-0489">Methyltransferase</keyword>
<dbReference type="CDD" id="cd02440">
    <property type="entry name" value="AdoMet_MTases"/>
    <property type="match status" value="1"/>
</dbReference>
<evidence type="ECO:0000256" key="1">
    <source>
        <dbReference type="ARBA" id="ARBA00022603"/>
    </source>
</evidence>
<sequence>MTAVPRPVTPVGLLAQALDEAQAAAKAGTDDSTAVAAVLQHAHALAAGLDPYVAACTTPESPALKRLAERTQAYDWPSHDGAPLEQEMLSGHVEGQLLKLLVRLTRATRVLEIGMFTGYSALAMAEALPADGVLIACEVDAAVARLAQECFDDSPGGERIDVRVGPAAATLDTLADDEQQFDFVFLDADKPGYTDYFRALLDRDLLAPGGLLCADNTLMQGEPYLGAEPTANGAAIAAFNDVVARDERVEQVLLPLRDGLTLIRRL</sequence>
<name>A0AAU7B1L9_9ACTN</name>
<dbReference type="GO" id="GO:0008757">
    <property type="term" value="F:S-adenosylmethionine-dependent methyltransferase activity"/>
    <property type="evidence" value="ECO:0007669"/>
    <property type="project" value="TreeGrafter"/>
</dbReference>
<dbReference type="PANTHER" id="PTHR10509">
    <property type="entry name" value="O-METHYLTRANSFERASE-RELATED"/>
    <property type="match status" value="1"/>
</dbReference>
<dbReference type="PROSITE" id="PS51682">
    <property type="entry name" value="SAM_OMT_I"/>
    <property type="match status" value="1"/>
</dbReference>
<evidence type="ECO:0000256" key="2">
    <source>
        <dbReference type="ARBA" id="ARBA00022679"/>
    </source>
</evidence>
<dbReference type="InterPro" id="IPR002935">
    <property type="entry name" value="SAM_O-MeTrfase"/>
</dbReference>
<proteinExistence type="predicted"/>
<gene>
    <name evidence="4" type="ORF">DSM112329_04796</name>
</gene>
<evidence type="ECO:0000313" key="4">
    <source>
        <dbReference type="EMBL" id="XAY07902.1"/>
    </source>
</evidence>
<dbReference type="PANTHER" id="PTHR10509:SF14">
    <property type="entry name" value="CAFFEOYL-COA O-METHYLTRANSFERASE 3-RELATED"/>
    <property type="match status" value="1"/>
</dbReference>
<dbReference type="GO" id="GO:0008171">
    <property type="term" value="F:O-methyltransferase activity"/>
    <property type="evidence" value="ECO:0007669"/>
    <property type="project" value="InterPro"/>
</dbReference>
<reference evidence="4" key="1">
    <citation type="submission" date="2022-12" db="EMBL/GenBank/DDBJ databases">
        <title>Paraconexibacter alkalitolerans sp. nov. and Baekduia alba sp. nov., isolated from soil and emended description of the genera Paraconexibacter (Chun et al., 2020) and Baekduia (An et al., 2020).</title>
        <authorList>
            <person name="Vieira S."/>
            <person name="Huber K.J."/>
            <person name="Geppert A."/>
            <person name="Wolf J."/>
            <person name="Neumann-Schaal M."/>
            <person name="Muesken M."/>
            <person name="Overmann J."/>
        </authorList>
    </citation>
    <scope>NUCLEOTIDE SEQUENCE</scope>
    <source>
        <strain evidence="4">AEG42_29</strain>
    </source>
</reference>
<dbReference type="GO" id="GO:0032259">
    <property type="term" value="P:methylation"/>
    <property type="evidence" value="ECO:0007669"/>
    <property type="project" value="UniProtKB-KW"/>
</dbReference>
<dbReference type="Gene3D" id="3.40.50.150">
    <property type="entry name" value="Vaccinia Virus protein VP39"/>
    <property type="match status" value="1"/>
</dbReference>
<dbReference type="SUPFAM" id="SSF53335">
    <property type="entry name" value="S-adenosyl-L-methionine-dependent methyltransferases"/>
    <property type="match status" value="1"/>
</dbReference>
<dbReference type="EMBL" id="CP114014">
    <property type="protein sequence ID" value="XAY07902.1"/>
    <property type="molecule type" value="Genomic_DNA"/>
</dbReference>
<accession>A0AAU7B1L9</accession>
<keyword evidence="2" id="KW-0808">Transferase</keyword>
<dbReference type="Pfam" id="PF01596">
    <property type="entry name" value="Methyltransf_3"/>
    <property type="match status" value="1"/>
</dbReference>
<protein>
    <submittedName>
        <fullName evidence="4">Methyltransferase</fullName>
    </submittedName>
</protein>
<keyword evidence="3" id="KW-0949">S-adenosyl-L-methionine</keyword>
<dbReference type="InterPro" id="IPR050362">
    <property type="entry name" value="Cation-dep_OMT"/>
</dbReference>